<keyword evidence="1" id="KW-0805">Transcription regulation</keyword>
<keyword evidence="2" id="KW-0238">DNA-binding</keyword>
<keyword evidence="7" id="KW-1185">Reference proteome</keyword>
<dbReference type="PROSITE" id="PS51118">
    <property type="entry name" value="HTH_HXLR"/>
    <property type="match status" value="1"/>
</dbReference>
<dbReference type="Pfam" id="PF01638">
    <property type="entry name" value="HxlR"/>
    <property type="match status" value="1"/>
</dbReference>
<accession>A0AB36P7P9</accession>
<reference evidence="6 7" key="2">
    <citation type="submission" date="2016-11" db="EMBL/GenBank/DDBJ databases">
        <authorList>
            <person name="Varghese N."/>
            <person name="Submissions S."/>
        </authorList>
    </citation>
    <scope>NUCLEOTIDE SEQUENCE [LARGE SCALE GENOMIC DNA]</scope>
    <source>
        <strain evidence="6 7">DSM 6368</strain>
    </source>
</reference>
<evidence type="ECO:0000313" key="6">
    <source>
        <dbReference type="EMBL" id="SHM79512.1"/>
    </source>
</evidence>
<dbReference type="Gene3D" id="1.10.10.10">
    <property type="entry name" value="Winged helix-like DNA-binding domain superfamily/Winged helix DNA-binding domain"/>
    <property type="match status" value="1"/>
</dbReference>
<comment type="caution">
    <text evidence="5">The sequence shown here is derived from an EMBL/GenBank/DDBJ whole genome shotgun (WGS) entry which is preliminary data.</text>
</comment>
<dbReference type="InterPro" id="IPR036390">
    <property type="entry name" value="WH_DNA-bd_sf"/>
</dbReference>
<dbReference type="SUPFAM" id="SSF46785">
    <property type="entry name" value="Winged helix' DNA-binding domain"/>
    <property type="match status" value="1"/>
</dbReference>
<evidence type="ECO:0000259" key="4">
    <source>
        <dbReference type="PROSITE" id="PS51118"/>
    </source>
</evidence>
<dbReference type="InterPro" id="IPR036388">
    <property type="entry name" value="WH-like_DNA-bd_sf"/>
</dbReference>
<dbReference type="RefSeq" id="WP_073396724.1">
    <property type="nucleotide sequence ID" value="NZ_FRBX01000004.1"/>
</dbReference>
<evidence type="ECO:0000256" key="2">
    <source>
        <dbReference type="ARBA" id="ARBA00023125"/>
    </source>
</evidence>
<evidence type="ECO:0000313" key="5">
    <source>
        <dbReference type="EMBL" id="OXB07998.1"/>
    </source>
</evidence>
<protein>
    <submittedName>
        <fullName evidence="5 6">Transcriptional regulator</fullName>
    </submittedName>
</protein>
<dbReference type="Proteomes" id="UP000184216">
    <property type="component" value="Unassembled WGS sequence"/>
</dbReference>
<dbReference type="AlphaFoldDB" id="A0AB36P7P9"/>
<reference evidence="5 8" key="1">
    <citation type="submission" date="2016-11" db="EMBL/GenBank/DDBJ databases">
        <title>Whole genomes of Flavobacteriaceae.</title>
        <authorList>
            <person name="Stine C."/>
            <person name="Li C."/>
            <person name="Tadesse D."/>
        </authorList>
    </citation>
    <scope>NUCLEOTIDE SEQUENCE [LARGE SCALE GENOMIC DNA]</scope>
    <source>
        <strain evidence="5 8">ATCC 19366</strain>
    </source>
</reference>
<keyword evidence="3" id="KW-0804">Transcription</keyword>
<dbReference type="EMBL" id="MUHB01000003">
    <property type="protein sequence ID" value="OXB07998.1"/>
    <property type="molecule type" value="Genomic_DNA"/>
</dbReference>
<organism evidence="5 8">
    <name type="scientific">Flavobacterium pectinovorum</name>
    <dbReference type="NCBI Taxonomy" id="29533"/>
    <lineage>
        <taxon>Bacteria</taxon>
        <taxon>Pseudomonadati</taxon>
        <taxon>Bacteroidota</taxon>
        <taxon>Flavobacteriia</taxon>
        <taxon>Flavobacteriales</taxon>
        <taxon>Flavobacteriaceae</taxon>
        <taxon>Flavobacterium</taxon>
    </lineage>
</organism>
<evidence type="ECO:0000256" key="3">
    <source>
        <dbReference type="ARBA" id="ARBA00023163"/>
    </source>
</evidence>
<proteinExistence type="predicted"/>
<evidence type="ECO:0000256" key="1">
    <source>
        <dbReference type="ARBA" id="ARBA00023015"/>
    </source>
</evidence>
<dbReference type="EMBL" id="FRBX01000004">
    <property type="protein sequence ID" value="SHM79512.1"/>
    <property type="molecule type" value="Genomic_DNA"/>
</dbReference>
<name>A0AB36P7P9_9FLAO</name>
<dbReference type="InterPro" id="IPR002577">
    <property type="entry name" value="HTH_HxlR"/>
</dbReference>
<dbReference type="GO" id="GO:0003677">
    <property type="term" value="F:DNA binding"/>
    <property type="evidence" value="ECO:0007669"/>
    <property type="project" value="UniProtKB-KW"/>
</dbReference>
<gene>
    <name evidence="5" type="ORF">B0A72_02515</name>
    <name evidence="6" type="ORF">SAMN05444387_3209</name>
</gene>
<evidence type="ECO:0000313" key="7">
    <source>
        <dbReference type="Proteomes" id="UP000184216"/>
    </source>
</evidence>
<feature type="domain" description="HTH hxlR-type" evidence="4">
    <location>
        <begin position="20"/>
        <end position="122"/>
    </location>
</feature>
<dbReference type="Proteomes" id="UP000198431">
    <property type="component" value="Unassembled WGS sequence"/>
</dbReference>
<dbReference type="PANTHER" id="PTHR33204">
    <property type="entry name" value="TRANSCRIPTIONAL REGULATOR, MARR FAMILY"/>
    <property type="match status" value="1"/>
</dbReference>
<evidence type="ECO:0000313" key="8">
    <source>
        <dbReference type="Proteomes" id="UP000198431"/>
    </source>
</evidence>
<sequence length="127" mass="14143">MEIVEKDGRPTVSTAHAGHCQASIKNVSDALYVIGGKWKLSIIVALADSDKRFTEIQRQVEGISARVLSSELKDLELTGFIYKKITVDPVLIEYGLAPYSRSLEQVVRSLSEWGSQHRDKLKTDALQ</sequence>